<dbReference type="EMBL" id="CAVNYO010000138">
    <property type="protein sequence ID" value="CAK5268998.1"/>
    <property type="molecule type" value="Genomic_DNA"/>
</dbReference>
<comment type="caution">
    <text evidence="3">The sequence shown here is derived from an EMBL/GenBank/DDBJ whole genome shotgun (WGS) entry which is preliminary data.</text>
</comment>
<dbReference type="Pfam" id="PF00652">
    <property type="entry name" value="Ricin_B_lectin"/>
    <property type="match status" value="2"/>
</dbReference>
<dbReference type="Gene3D" id="2.80.10.50">
    <property type="match status" value="3"/>
</dbReference>
<reference evidence="3" key="1">
    <citation type="submission" date="2023-11" db="EMBL/GenBank/DDBJ databases">
        <authorList>
            <person name="De Vega J J."/>
            <person name="De Vega J J."/>
        </authorList>
    </citation>
    <scope>NUCLEOTIDE SEQUENCE</scope>
</reference>
<gene>
    <name evidence="3" type="ORF">MYCIT1_LOCUS12392</name>
</gene>
<feature type="signal peptide" evidence="1">
    <location>
        <begin position="1"/>
        <end position="17"/>
    </location>
</feature>
<feature type="domain" description="Ricin B lectin" evidence="2">
    <location>
        <begin position="167"/>
        <end position="297"/>
    </location>
</feature>
<evidence type="ECO:0000256" key="1">
    <source>
        <dbReference type="SAM" id="SignalP"/>
    </source>
</evidence>
<dbReference type="InterPro" id="IPR035992">
    <property type="entry name" value="Ricin_B-like_lectins"/>
</dbReference>
<name>A0AAD2H6A7_9AGAR</name>
<dbReference type="CDD" id="cd00161">
    <property type="entry name" value="beta-trefoil_Ricin-like"/>
    <property type="match status" value="1"/>
</dbReference>
<dbReference type="SUPFAM" id="SSF50370">
    <property type="entry name" value="Ricin B-like lectins"/>
    <property type="match status" value="2"/>
</dbReference>
<dbReference type="AlphaFoldDB" id="A0AAD2H6A7"/>
<feature type="domain" description="Ricin B lectin" evidence="2">
    <location>
        <begin position="21"/>
        <end position="156"/>
    </location>
</feature>
<evidence type="ECO:0000259" key="2">
    <source>
        <dbReference type="SMART" id="SM00458"/>
    </source>
</evidence>
<protein>
    <recommendedName>
        <fullName evidence="2">Ricin B lectin domain-containing protein</fullName>
    </recommendedName>
</protein>
<keyword evidence="1" id="KW-0732">Signal</keyword>
<dbReference type="PROSITE" id="PS50231">
    <property type="entry name" value="RICIN_B_LECTIN"/>
    <property type="match status" value="2"/>
</dbReference>
<feature type="chain" id="PRO_5042284497" description="Ricin B lectin domain-containing protein" evidence="1">
    <location>
        <begin position="18"/>
        <end position="349"/>
    </location>
</feature>
<dbReference type="InterPro" id="IPR000772">
    <property type="entry name" value="Ricin_B_lectin"/>
</dbReference>
<organism evidence="3 4">
    <name type="scientific">Mycena citricolor</name>
    <dbReference type="NCBI Taxonomy" id="2018698"/>
    <lineage>
        <taxon>Eukaryota</taxon>
        <taxon>Fungi</taxon>
        <taxon>Dikarya</taxon>
        <taxon>Basidiomycota</taxon>
        <taxon>Agaricomycotina</taxon>
        <taxon>Agaricomycetes</taxon>
        <taxon>Agaricomycetidae</taxon>
        <taxon>Agaricales</taxon>
        <taxon>Marasmiineae</taxon>
        <taxon>Mycenaceae</taxon>
        <taxon>Mycena</taxon>
    </lineage>
</organism>
<proteinExistence type="predicted"/>
<accession>A0AAD2H6A7</accession>
<keyword evidence="4" id="KW-1185">Reference proteome</keyword>
<sequence length="349" mass="36978">MLFSLVFTALLTSVAQGLIIERFATPAGGQCITASSNADGAALVIDNCDTVNSPASQEWSFSPFTRQNSGPQPIKVFGNKCIDVTNGVKANGTKLQVWTCAAGNTNQQWISATDSTLRLNGTNMCIDLTDGNGTPGTQLQLWTCAFRNTNQQWTALPNPRLVSNVLTTVVSSTDTVAHCMAAVSNADGAAVVIVGCIETDFAIELPNGNITWTAPAQGFTGPITTYDNKCLDITGGSTADGTKLQVWTCTPGNTNQIFTNNGDQLVWAGKNKCVDLTDGSLVSRNPVNPNLGLCIPIEQQQPPGLVRLAPLPLRANVILYLGQSDSRSKTQESSTDKFVVETPVVFTAC</sequence>
<evidence type="ECO:0000313" key="4">
    <source>
        <dbReference type="Proteomes" id="UP001295794"/>
    </source>
</evidence>
<dbReference type="Proteomes" id="UP001295794">
    <property type="component" value="Unassembled WGS sequence"/>
</dbReference>
<dbReference type="SMART" id="SM00458">
    <property type="entry name" value="RICIN"/>
    <property type="match status" value="2"/>
</dbReference>
<evidence type="ECO:0000313" key="3">
    <source>
        <dbReference type="EMBL" id="CAK5268998.1"/>
    </source>
</evidence>